<feature type="transmembrane region" description="Helical" evidence="20">
    <location>
        <begin position="9"/>
        <end position="31"/>
    </location>
</feature>
<evidence type="ECO:0000256" key="2">
    <source>
        <dbReference type="ARBA" id="ARBA00004673"/>
    </source>
</evidence>
<dbReference type="NCBIfam" id="TIGR00782">
    <property type="entry name" value="ccoP"/>
    <property type="match status" value="1"/>
</dbReference>
<keyword evidence="7 19" id="KW-0349">Heme</keyword>
<dbReference type="PIRSF" id="PIRSF000006">
    <property type="entry name" value="Cbb3-Cox_fixP"/>
    <property type="match status" value="1"/>
</dbReference>
<evidence type="ECO:0000256" key="20">
    <source>
        <dbReference type="SAM" id="Phobius"/>
    </source>
</evidence>
<evidence type="ECO:0000256" key="17">
    <source>
        <dbReference type="ARBA" id="ARBA00023065"/>
    </source>
</evidence>
<evidence type="ECO:0000256" key="8">
    <source>
        <dbReference type="ARBA" id="ARBA00022660"/>
    </source>
</evidence>
<comment type="pathway">
    <text evidence="2 19">Energy metabolism; oxidative phosphorylation.</text>
</comment>
<evidence type="ECO:0000256" key="9">
    <source>
        <dbReference type="ARBA" id="ARBA00022692"/>
    </source>
</evidence>
<evidence type="ECO:0000256" key="16">
    <source>
        <dbReference type="ARBA" id="ARBA00023004"/>
    </source>
</evidence>
<feature type="domain" description="Cytochrome c" evidence="21">
    <location>
        <begin position="140"/>
        <end position="220"/>
    </location>
</feature>
<evidence type="ECO:0000256" key="4">
    <source>
        <dbReference type="ARBA" id="ARBA00022448"/>
    </source>
</evidence>
<comment type="caution">
    <text evidence="22">The sequence shown here is derived from an EMBL/GenBank/DDBJ whole genome shotgun (WGS) entry which is preliminary data.</text>
</comment>
<evidence type="ECO:0000256" key="18">
    <source>
        <dbReference type="ARBA" id="ARBA00023136"/>
    </source>
</evidence>
<comment type="subcellular location">
    <subcellularLocation>
        <location evidence="1 19">Cell inner membrane</location>
    </subcellularLocation>
</comment>
<dbReference type="InterPro" id="IPR036909">
    <property type="entry name" value="Cyt_c-like_dom_sf"/>
</dbReference>
<proteinExistence type="inferred from homology"/>
<keyword evidence="12 19" id="KW-0375">Hydrogen ion transport</keyword>
<dbReference type="Pfam" id="PF13442">
    <property type="entry name" value="Cytochrome_CBB3"/>
    <property type="match status" value="2"/>
</dbReference>
<accession>A0ABU6JYY4</accession>
<evidence type="ECO:0000256" key="7">
    <source>
        <dbReference type="ARBA" id="ARBA00022617"/>
    </source>
</evidence>
<evidence type="ECO:0000256" key="6">
    <source>
        <dbReference type="ARBA" id="ARBA00022519"/>
    </source>
</evidence>
<feature type="transmembrane region" description="Helical" evidence="20">
    <location>
        <begin position="72"/>
        <end position="90"/>
    </location>
</feature>
<dbReference type="RefSeq" id="WP_327597838.1">
    <property type="nucleotide sequence ID" value="NZ_JAYXHS010000001.1"/>
</dbReference>
<comment type="similarity">
    <text evidence="3 19">Belongs to the CcoP / FixP family.</text>
</comment>
<dbReference type="SUPFAM" id="SSF46626">
    <property type="entry name" value="Cytochrome c"/>
    <property type="match status" value="2"/>
</dbReference>
<evidence type="ECO:0000256" key="12">
    <source>
        <dbReference type="ARBA" id="ARBA00022781"/>
    </source>
</evidence>
<dbReference type="InterPro" id="IPR032858">
    <property type="entry name" value="CcoP_N"/>
</dbReference>
<dbReference type="Pfam" id="PF14715">
    <property type="entry name" value="FixP_N"/>
    <property type="match status" value="1"/>
</dbReference>
<evidence type="ECO:0000313" key="22">
    <source>
        <dbReference type="EMBL" id="MEC5384872.1"/>
    </source>
</evidence>
<evidence type="ECO:0000259" key="21">
    <source>
        <dbReference type="PROSITE" id="PS51007"/>
    </source>
</evidence>
<dbReference type="InterPro" id="IPR009056">
    <property type="entry name" value="Cyt_c-like_dom"/>
</dbReference>
<evidence type="ECO:0000256" key="15">
    <source>
        <dbReference type="ARBA" id="ARBA00023002"/>
    </source>
</evidence>
<keyword evidence="8 19" id="KW-0679">Respiratory chain</keyword>
<evidence type="ECO:0000256" key="3">
    <source>
        <dbReference type="ARBA" id="ARBA00006113"/>
    </source>
</evidence>
<keyword evidence="4 19" id="KW-0813">Transport</keyword>
<keyword evidence="18 19" id="KW-0472">Membrane</keyword>
<name>A0ABU6JYY4_9RHOO</name>
<keyword evidence="10 19" id="KW-0479">Metal-binding</keyword>
<evidence type="ECO:0000256" key="14">
    <source>
        <dbReference type="ARBA" id="ARBA00022989"/>
    </source>
</evidence>
<gene>
    <name evidence="22" type="primary">ccoP</name>
    <name evidence="22" type="ORF">VVD49_04015</name>
</gene>
<dbReference type="Proteomes" id="UP001331561">
    <property type="component" value="Unassembled WGS sequence"/>
</dbReference>
<dbReference type="InterPro" id="IPR050597">
    <property type="entry name" value="Cytochrome_c_Oxidase_Subunit"/>
</dbReference>
<evidence type="ECO:0000256" key="10">
    <source>
        <dbReference type="ARBA" id="ARBA00022723"/>
    </source>
</evidence>
<sequence length="320" mass="33780">MSDFVSDFWAYYVGVAVIVSILACAWLLWIVSRKSPKPTTWDEVKAAGDGSGTTGHIWDEDLQELNNPLPRWWAWLFIITILFSFAYLVIYPGVGSYAGSAGWSTQKAYEAEKQAADAATAPLYAKFASLSTEQLAASGDAMAIGERLFMNNCAQCHGSDARGSKGFPNLADKDWLYGGTPEKIHESIAKGRRGTMPAMGAAVGSADDVVNLANYVLSLSKSGNDSAKAAMGRDSFAPCAACHGPEGRGNEAVGAPNLTDNIWLHGFGADNIISAINKGHASNMPAHEGKLTAAQISILTAYVGQLSNPVVTTASAAPAK</sequence>
<dbReference type="PANTHER" id="PTHR33751:SF1">
    <property type="entry name" value="CBB3-TYPE CYTOCHROME C OXIDASE SUBUNIT FIXP"/>
    <property type="match status" value="1"/>
</dbReference>
<dbReference type="Gene3D" id="6.10.280.130">
    <property type="match status" value="1"/>
</dbReference>
<dbReference type="PROSITE" id="PS51007">
    <property type="entry name" value="CYTC"/>
    <property type="match status" value="2"/>
</dbReference>
<keyword evidence="17 19" id="KW-0406">Ion transport</keyword>
<comment type="cofactor">
    <cofactor evidence="19">
        <name>heme c</name>
        <dbReference type="ChEBI" id="CHEBI:61717"/>
    </cofactor>
    <text evidence="19">Binds 2 heme C groups per subunit.</text>
</comment>
<evidence type="ECO:0000256" key="1">
    <source>
        <dbReference type="ARBA" id="ARBA00004533"/>
    </source>
</evidence>
<keyword evidence="15 19" id="KW-0560">Oxidoreductase</keyword>
<reference evidence="22 23" key="1">
    <citation type="submission" date="2024-01" db="EMBL/GenBank/DDBJ databases">
        <title>Uliginosibacterium soil sp. nov.</title>
        <authorList>
            <person name="Lv Y."/>
        </authorList>
    </citation>
    <scope>NUCLEOTIDE SEQUENCE [LARGE SCALE GENOMIC DNA]</scope>
    <source>
        <strain evidence="22 23">H3</strain>
    </source>
</reference>
<keyword evidence="16 19" id="KW-0408">Iron</keyword>
<feature type="domain" description="Cytochrome c" evidence="21">
    <location>
        <begin position="227"/>
        <end position="307"/>
    </location>
</feature>
<organism evidence="22 23">
    <name type="scientific">Uliginosibacterium silvisoli</name>
    <dbReference type="NCBI Taxonomy" id="3114758"/>
    <lineage>
        <taxon>Bacteria</taxon>
        <taxon>Pseudomonadati</taxon>
        <taxon>Pseudomonadota</taxon>
        <taxon>Betaproteobacteria</taxon>
        <taxon>Rhodocyclales</taxon>
        <taxon>Zoogloeaceae</taxon>
        <taxon>Uliginosibacterium</taxon>
    </lineage>
</organism>
<keyword evidence="6 19" id="KW-0997">Cell inner membrane</keyword>
<dbReference type="Gene3D" id="1.10.760.10">
    <property type="entry name" value="Cytochrome c-like domain"/>
    <property type="match status" value="2"/>
</dbReference>
<protein>
    <recommendedName>
        <fullName evidence="19">Cbb3-type cytochrome c oxidase subunit</fullName>
    </recommendedName>
</protein>
<evidence type="ECO:0000256" key="13">
    <source>
        <dbReference type="ARBA" id="ARBA00022982"/>
    </source>
</evidence>
<keyword evidence="9 20" id="KW-0812">Transmembrane</keyword>
<evidence type="ECO:0000256" key="19">
    <source>
        <dbReference type="PIRNR" id="PIRNR000006"/>
    </source>
</evidence>
<keyword evidence="14 20" id="KW-1133">Transmembrane helix</keyword>
<dbReference type="InterPro" id="IPR038414">
    <property type="entry name" value="CcoP_N_sf"/>
</dbReference>
<comment type="function">
    <text evidence="19">C-type cytochrome. Part of the cbb3-type cytochrome c oxidase complex.</text>
</comment>
<evidence type="ECO:0000256" key="11">
    <source>
        <dbReference type="ARBA" id="ARBA00022737"/>
    </source>
</evidence>
<evidence type="ECO:0000256" key="5">
    <source>
        <dbReference type="ARBA" id="ARBA00022475"/>
    </source>
</evidence>
<keyword evidence="5 19" id="KW-1003">Cell membrane</keyword>
<dbReference type="PANTHER" id="PTHR33751">
    <property type="entry name" value="CBB3-TYPE CYTOCHROME C OXIDASE SUBUNIT FIXP"/>
    <property type="match status" value="1"/>
</dbReference>
<keyword evidence="13 19" id="KW-0249">Electron transport</keyword>
<keyword evidence="11" id="KW-0677">Repeat</keyword>
<evidence type="ECO:0000313" key="23">
    <source>
        <dbReference type="Proteomes" id="UP001331561"/>
    </source>
</evidence>
<keyword evidence="23" id="KW-1185">Reference proteome</keyword>
<comment type="subunit">
    <text evidence="19">Component of the cbb3-type cytochrome c oxidase.</text>
</comment>
<dbReference type="EMBL" id="JAYXHS010000001">
    <property type="protein sequence ID" value="MEC5384872.1"/>
    <property type="molecule type" value="Genomic_DNA"/>
</dbReference>
<dbReference type="InterPro" id="IPR004678">
    <property type="entry name" value="Cyt_c_oxidase_cbb3_su3"/>
</dbReference>